<accession>A0A0F9UVK9</accession>
<name>A0A0F9UVK9_9ZZZZ</name>
<proteinExistence type="predicted"/>
<sequence length="113" mass="11906">MRQLLLAITAIAAITSPTLSAEPIVGKWRAPGGGVVKVTSCGNAAYCAKVITGEHKGKSVGQMSGAGLEYVGTVTDPREDRTYNGRARVEGGQLKLTGCALKIFCKTQIWVRV</sequence>
<gene>
    <name evidence="2" type="ORF">LCGC14_0216310</name>
</gene>
<organism evidence="2">
    <name type="scientific">marine sediment metagenome</name>
    <dbReference type="NCBI Taxonomy" id="412755"/>
    <lineage>
        <taxon>unclassified sequences</taxon>
        <taxon>metagenomes</taxon>
        <taxon>ecological metagenomes</taxon>
    </lineage>
</organism>
<dbReference type="AlphaFoldDB" id="A0A0F9UVK9"/>
<comment type="caution">
    <text evidence="2">The sequence shown here is derived from an EMBL/GenBank/DDBJ whole genome shotgun (WGS) entry which is preliminary data.</text>
</comment>
<dbReference type="EMBL" id="LAZR01000102">
    <property type="protein sequence ID" value="KKN91522.1"/>
    <property type="molecule type" value="Genomic_DNA"/>
</dbReference>
<dbReference type="Pfam" id="PF09917">
    <property type="entry name" value="DUF2147"/>
    <property type="match status" value="1"/>
</dbReference>
<feature type="domain" description="DUF2147" evidence="1">
    <location>
        <begin position="69"/>
        <end position="112"/>
    </location>
</feature>
<evidence type="ECO:0000259" key="1">
    <source>
        <dbReference type="Pfam" id="PF09917"/>
    </source>
</evidence>
<dbReference type="InterPro" id="IPR019223">
    <property type="entry name" value="DUF2147"/>
</dbReference>
<dbReference type="Gene3D" id="2.40.128.520">
    <property type="match status" value="1"/>
</dbReference>
<evidence type="ECO:0000313" key="2">
    <source>
        <dbReference type="EMBL" id="KKN91522.1"/>
    </source>
</evidence>
<protein>
    <recommendedName>
        <fullName evidence="1">DUF2147 domain-containing protein</fullName>
    </recommendedName>
</protein>
<reference evidence="2" key="1">
    <citation type="journal article" date="2015" name="Nature">
        <title>Complex archaea that bridge the gap between prokaryotes and eukaryotes.</title>
        <authorList>
            <person name="Spang A."/>
            <person name="Saw J.H."/>
            <person name="Jorgensen S.L."/>
            <person name="Zaremba-Niedzwiedzka K."/>
            <person name="Martijn J."/>
            <person name="Lind A.E."/>
            <person name="van Eijk R."/>
            <person name="Schleper C."/>
            <person name="Guy L."/>
            <person name="Ettema T.J."/>
        </authorList>
    </citation>
    <scope>NUCLEOTIDE SEQUENCE</scope>
</reference>